<name>A0AC61NQF7_9BACT</name>
<reference evidence="1" key="1">
    <citation type="submission" date="2021-08" db="EMBL/GenBank/DDBJ databases">
        <title>Novel anaerobic bacterium isolated from sea squirt in East Sea, Republic of Korea.</title>
        <authorList>
            <person name="Nguyen T.H."/>
            <person name="Li Z."/>
            <person name="Lee Y.-J."/>
            <person name="Ko J."/>
            <person name="Kim S.-G."/>
        </authorList>
    </citation>
    <scope>NUCLEOTIDE SEQUENCE</scope>
    <source>
        <strain evidence="1">KCTC 25031</strain>
    </source>
</reference>
<proteinExistence type="predicted"/>
<accession>A0AC61NQF7</accession>
<protein>
    <submittedName>
        <fullName evidence="1">VWA domain-containing protein</fullName>
    </submittedName>
</protein>
<organism evidence="1 2">
    <name type="scientific">Halosquirtibacter laminarini</name>
    <dbReference type="NCBI Taxonomy" id="3374600"/>
    <lineage>
        <taxon>Bacteria</taxon>
        <taxon>Pseudomonadati</taxon>
        <taxon>Bacteroidota</taxon>
        <taxon>Bacteroidia</taxon>
        <taxon>Marinilabiliales</taxon>
        <taxon>Prolixibacteraceae</taxon>
        <taxon>Halosquirtibacter</taxon>
    </lineage>
</organism>
<dbReference type="Proteomes" id="UP000826212">
    <property type="component" value="Chromosome"/>
</dbReference>
<keyword evidence="2" id="KW-1185">Reference proteome</keyword>
<evidence type="ECO:0000313" key="2">
    <source>
        <dbReference type="Proteomes" id="UP000826212"/>
    </source>
</evidence>
<sequence length="330" mass="36638">MDSVTFAHPKVFYGALLLIPYVAWYLWKRNQMSASLKLSTTNSLAQLPKSWKYYGRHLVPILNVGVVLLLLVCLARPQSFRSWENSQTKGIDIVMAIDVSSSMLAQDFSPDRLEAAKEVAQKFIAGRPNDRIGLVVFSGESFTQCPLTTDHATLQNLFLNIKSGMIEDGTAIGSGLATSVSRLKDSKAKSKVIILLTDGANNRGEISPETAADIAQTYGIRVYTIGVGTEGMAPYPFDTPMGRRIQQVPVKIDEKTLEAISDKTDGQYFRATDNESLKQVYQEIDKLETSKIEVKKYSKKNEEFGRYALAALVLLLCSVLLRNTIFRNVP</sequence>
<evidence type="ECO:0000313" key="1">
    <source>
        <dbReference type="EMBL" id="QZE15957.1"/>
    </source>
</evidence>
<gene>
    <name evidence="1" type="ORF">K4L44_05605</name>
</gene>
<dbReference type="EMBL" id="CP081303">
    <property type="protein sequence ID" value="QZE15957.1"/>
    <property type="molecule type" value="Genomic_DNA"/>
</dbReference>